<evidence type="ECO:0000313" key="2">
    <source>
        <dbReference type="Proteomes" id="UP000327157"/>
    </source>
</evidence>
<dbReference type="EMBL" id="SMOL01000402">
    <property type="protein sequence ID" value="KAB2615174.1"/>
    <property type="molecule type" value="Genomic_DNA"/>
</dbReference>
<keyword evidence="2" id="KW-1185">Reference proteome</keyword>
<reference evidence="2" key="2">
    <citation type="submission" date="2019-10" db="EMBL/GenBank/DDBJ databases">
        <title>A de novo genome assembly of a pear dwarfing rootstock.</title>
        <authorList>
            <person name="Wang F."/>
            <person name="Wang J."/>
            <person name="Li S."/>
            <person name="Zhang Y."/>
            <person name="Fang M."/>
            <person name="Ma L."/>
            <person name="Zhao Y."/>
            <person name="Jiang S."/>
        </authorList>
    </citation>
    <scope>NUCLEOTIDE SEQUENCE [LARGE SCALE GENOMIC DNA]</scope>
</reference>
<proteinExistence type="predicted"/>
<reference evidence="1 2" key="3">
    <citation type="submission" date="2019-11" db="EMBL/GenBank/DDBJ databases">
        <title>A de novo genome assembly of a pear dwarfing rootstock.</title>
        <authorList>
            <person name="Wang F."/>
            <person name="Wang J."/>
            <person name="Li S."/>
            <person name="Zhang Y."/>
            <person name="Fang M."/>
            <person name="Ma L."/>
            <person name="Zhao Y."/>
            <person name="Jiang S."/>
        </authorList>
    </citation>
    <scope>NUCLEOTIDE SEQUENCE [LARGE SCALE GENOMIC DNA]</scope>
    <source>
        <strain evidence="1">S2</strain>
        <tissue evidence="1">Leaf</tissue>
    </source>
</reference>
<organism evidence="1 2">
    <name type="scientific">Pyrus ussuriensis x Pyrus communis</name>
    <dbReference type="NCBI Taxonomy" id="2448454"/>
    <lineage>
        <taxon>Eukaryota</taxon>
        <taxon>Viridiplantae</taxon>
        <taxon>Streptophyta</taxon>
        <taxon>Embryophyta</taxon>
        <taxon>Tracheophyta</taxon>
        <taxon>Spermatophyta</taxon>
        <taxon>Magnoliopsida</taxon>
        <taxon>eudicotyledons</taxon>
        <taxon>Gunneridae</taxon>
        <taxon>Pentapetalae</taxon>
        <taxon>rosids</taxon>
        <taxon>fabids</taxon>
        <taxon>Rosales</taxon>
        <taxon>Rosaceae</taxon>
        <taxon>Amygdaloideae</taxon>
        <taxon>Maleae</taxon>
        <taxon>Pyrus</taxon>
    </lineage>
</organism>
<reference evidence="1 2" key="1">
    <citation type="submission" date="2019-09" db="EMBL/GenBank/DDBJ databases">
        <authorList>
            <person name="Ou C."/>
        </authorList>
    </citation>
    <scope>NUCLEOTIDE SEQUENCE [LARGE SCALE GENOMIC DNA]</scope>
    <source>
        <strain evidence="1">S2</strain>
        <tissue evidence="1">Leaf</tissue>
    </source>
</reference>
<dbReference type="Proteomes" id="UP000327157">
    <property type="component" value="Chromosome 3"/>
</dbReference>
<gene>
    <name evidence="1" type="ORF">D8674_021762</name>
</gene>
<sequence>MLYPKGYETLNLVLFNKRKVAPNEHISRFINAFGPHVGDCNPHLREFSNSLTDRAYTWYTTLTPGSTRILLNNTHQKHGEDLVTLVKRFYDFALDCYDEKNEKAFVKICISNIVADYKVYLENIGINYVTFPKGKGLLHYSGPSLRTTTPSSSLTKTWKWFSLTTQGHCTWKDKLMTYSSGEPWLTLCRKWDITGLRDTFTHWEEVQDLSGQEFLAVANVLAFTLPQCSRVVLPEGRVVYRL</sequence>
<accession>A0A5N5GWL1</accession>
<dbReference type="AlphaFoldDB" id="A0A5N5GWL1"/>
<protein>
    <submittedName>
        <fullName evidence="1">Uncharacterized protein</fullName>
    </submittedName>
</protein>
<name>A0A5N5GWL1_9ROSA</name>
<dbReference type="OrthoDB" id="1166206at2759"/>
<comment type="caution">
    <text evidence="1">The sequence shown here is derived from an EMBL/GenBank/DDBJ whole genome shotgun (WGS) entry which is preliminary data.</text>
</comment>
<evidence type="ECO:0000313" key="1">
    <source>
        <dbReference type="EMBL" id="KAB2615174.1"/>
    </source>
</evidence>